<keyword evidence="2" id="KW-1185">Reference proteome</keyword>
<comment type="caution">
    <text evidence="1">The sequence shown here is derived from an EMBL/GenBank/DDBJ whole genome shotgun (WGS) entry which is preliminary data.</text>
</comment>
<accession>A0AAV9JYB0</accession>
<dbReference type="Proteomes" id="UP001324427">
    <property type="component" value="Unassembled WGS sequence"/>
</dbReference>
<sequence length="209" mass="23566">MAQESPLLRLPRELRDFVYEFAVLGEQPMKLKRVLPDTNKHGVSGCVASSSSLVLACKQLYNEYFEVFDTVVAFSPNIELEAIVTDMDFTSVIGMGCELSAMHMKMFIRSASLHVRLTVGPTTPSAILARRLGEWYKFCRETGMTATYKVDVAARDRAQESCFMVRCLRIRGQRVRLAGSEDFEEGRKVSEALDEWMRRGGKLESEGCC</sequence>
<dbReference type="AlphaFoldDB" id="A0AAV9JYB0"/>
<protein>
    <submittedName>
        <fullName evidence="1">Uncharacterized protein</fullName>
    </submittedName>
</protein>
<organism evidence="1 2">
    <name type="scientific">Oleoguttula mirabilis</name>
    <dbReference type="NCBI Taxonomy" id="1507867"/>
    <lineage>
        <taxon>Eukaryota</taxon>
        <taxon>Fungi</taxon>
        <taxon>Dikarya</taxon>
        <taxon>Ascomycota</taxon>
        <taxon>Pezizomycotina</taxon>
        <taxon>Dothideomycetes</taxon>
        <taxon>Dothideomycetidae</taxon>
        <taxon>Mycosphaerellales</taxon>
        <taxon>Teratosphaeriaceae</taxon>
        <taxon>Oleoguttula</taxon>
    </lineage>
</organism>
<name>A0AAV9JYB0_9PEZI</name>
<evidence type="ECO:0000313" key="1">
    <source>
        <dbReference type="EMBL" id="KAK4550677.1"/>
    </source>
</evidence>
<gene>
    <name evidence="1" type="ORF">LTR36_000256</name>
</gene>
<dbReference type="EMBL" id="JAVFHQ010000001">
    <property type="protein sequence ID" value="KAK4550677.1"/>
    <property type="molecule type" value="Genomic_DNA"/>
</dbReference>
<evidence type="ECO:0000313" key="2">
    <source>
        <dbReference type="Proteomes" id="UP001324427"/>
    </source>
</evidence>
<reference evidence="1 2" key="1">
    <citation type="submission" date="2021-11" db="EMBL/GenBank/DDBJ databases">
        <title>Black yeast isolated from Biological Soil Crust.</title>
        <authorList>
            <person name="Kurbessoian T."/>
        </authorList>
    </citation>
    <scope>NUCLEOTIDE SEQUENCE [LARGE SCALE GENOMIC DNA]</scope>
    <source>
        <strain evidence="1 2">CCFEE 5522</strain>
    </source>
</reference>
<proteinExistence type="predicted"/>